<dbReference type="InterPro" id="IPR004394">
    <property type="entry name" value="Iojap/RsfS/C7orf30"/>
</dbReference>
<dbReference type="InterPro" id="IPR043519">
    <property type="entry name" value="NT_sf"/>
</dbReference>
<organism evidence="2">
    <name type="scientific">Solibacter usitatus (strain Ellin6076)</name>
    <dbReference type="NCBI Taxonomy" id="234267"/>
    <lineage>
        <taxon>Bacteria</taxon>
        <taxon>Pseudomonadati</taxon>
        <taxon>Acidobacteriota</taxon>
        <taxon>Terriglobia</taxon>
        <taxon>Bryobacterales</taxon>
        <taxon>Solibacteraceae</taxon>
        <taxon>Candidatus Solibacter</taxon>
    </lineage>
</organism>
<evidence type="ECO:0000313" key="2">
    <source>
        <dbReference type="EMBL" id="ABJ86610.1"/>
    </source>
</evidence>
<dbReference type="Gene3D" id="3.30.460.10">
    <property type="entry name" value="Beta Polymerase, domain 2"/>
    <property type="match status" value="1"/>
</dbReference>
<dbReference type="InParanoid" id="Q01UR0"/>
<gene>
    <name evidence="2" type="ordered locus">Acid_5663</name>
</gene>
<protein>
    <submittedName>
        <fullName evidence="2">Iojap-like protein</fullName>
    </submittedName>
</protein>
<dbReference type="NCBIfam" id="TIGR00090">
    <property type="entry name" value="rsfS_iojap_ybeB"/>
    <property type="match status" value="1"/>
</dbReference>
<dbReference type="AlphaFoldDB" id="Q01UR0"/>
<reference evidence="2" key="1">
    <citation type="submission" date="2006-10" db="EMBL/GenBank/DDBJ databases">
        <title>Complete sequence of Solibacter usitatus Ellin6076.</title>
        <authorList>
            <consortium name="US DOE Joint Genome Institute"/>
            <person name="Copeland A."/>
            <person name="Lucas S."/>
            <person name="Lapidus A."/>
            <person name="Barry K."/>
            <person name="Detter J.C."/>
            <person name="Glavina del Rio T."/>
            <person name="Hammon N."/>
            <person name="Israni S."/>
            <person name="Dalin E."/>
            <person name="Tice H."/>
            <person name="Pitluck S."/>
            <person name="Thompson L.S."/>
            <person name="Brettin T."/>
            <person name="Bruce D."/>
            <person name="Han C."/>
            <person name="Tapia R."/>
            <person name="Gilna P."/>
            <person name="Schmutz J."/>
            <person name="Larimer F."/>
            <person name="Land M."/>
            <person name="Hauser L."/>
            <person name="Kyrpides N."/>
            <person name="Mikhailova N."/>
            <person name="Janssen P.H."/>
            <person name="Kuske C.R."/>
            <person name="Richardson P."/>
        </authorList>
    </citation>
    <scope>NUCLEOTIDE SEQUENCE</scope>
    <source>
        <strain evidence="2">Ellin6076</strain>
    </source>
</reference>
<comment type="similarity">
    <text evidence="1">Belongs to the Iojap/RsfS family.</text>
</comment>
<dbReference type="GO" id="GO:0090071">
    <property type="term" value="P:negative regulation of ribosome biogenesis"/>
    <property type="evidence" value="ECO:0007669"/>
    <property type="project" value="TreeGrafter"/>
</dbReference>
<sequence length="79" mass="8943">MICTGANQRQIQAIAEEVGLQLKHKARELANSVEGYTQGEWVLADYGDLVIHIFTPKSRDYYDLERLWRGAKAVPIPAE</sequence>
<evidence type="ECO:0000256" key="1">
    <source>
        <dbReference type="ARBA" id="ARBA00010574"/>
    </source>
</evidence>
<name>Q01UR0_SOLUE</name>
<dbReference type="STRING" id="234267.Acid_5663"/>
<accession>Q01UR0</accession>
<dbReference type="EMBL" id="CP000473">
    <property type="protein sequence ID" value="ABJ86610.1"/>
    <property type="molecule type" value="Genomic_DNA"/>
</dbReference>
<dbReference type="eggNOG" id="COG0799">
    <property type="taxonomic scope" value="Bacteria"/>
</dbReference>
<dbReference type="FunCoup" id="Q01UR0">
    <property type="interactions" value="491"/>
</dbReference>
<proteinExistence type="inferred from homology"/>
<dbReference type="PANTHER" id="PTHR21043:SF0">
    <property type="entry name" value="MITOCHONDRIAL ASSEMBLY OF RIBOSOMAL LARGE SUBUNIT PROTEIN 1"/>
    <property type="match status" value="1"/>
</dbReference>
<dbReference type="GO" id="GO:0017148">
    <property type="term" value="P:negative regulation of translation"/>
    <property type="evidence" value="ECO:0007669"/>
    <property type="project" value="TreeGrafter"/>
</dbReference>
<dbReference type="HOGENOM" id="CLU_092688_5_2_0"/>
<dbReference type="KEGG" id="sus:Acid_5663"/>
<dbReference type="GO" id="GO:0043023">
    <property type="term" value="F:ribosomal large subunit binding"/>
    <property type="evidence" value="ECO:0007669"/>
    <property type="project" value="TreeGrafter"/>
</dbReference>
<dbReference type="Pfam" id="PF02410">
    <property type="entry name" value="RsfS"/>
    <property type="match status" value="1"/>
</dbReference>
<dbReference type="SUPFAM" id="SSF81301">
    <property type="entry name" value="Nucleotidyltransferase"/>
    <property type="match status" value="1"/>
</dbReference>
<dbReference type="PANTHER" id="PTHR21043">
    <property type="entry name" value="IOJAP SUPERFAMILY ORTHOLOG"/>
    <property type="match status" value="1"/>
</dbReference>